<accession>A0A8H4T0S6</accession>
<feature type="region of interest" description="Disordered" evidence="2">
    <location>
        <begin position="414"/>
        <end position="434"/>
    </location>
</feature>
<feature type="compositionally biased region" description="Basic and acidic residues" evidence="2">
    <location>
        <begin position="105"/>
        <end position="114"/>
    </location>
</feature>
<evidence type="ECO:0000313" key="3">
    <source>
        <dbReference type="EMBL" id="KAF4949092.1"/>
    </source>
</evidence>
<evidence type="ECO:0000313" key="4">
    <source>
        <dbReference type="Proteomes" id="UP000622797"/>
    </source>
</evidence>
<keyword evidence="4" id="KW-1185">Reference proteome</keyword>
<gene>
    <name evidence="3" type="ORF">FSARC_13588</name>
</gene>
<evidence type="ECO:0000256" key="2">
    <source>
        <dbReference type="SAM" id="MobiDB-lite"/>
    </source>
</evidence>
<feature type="compositionally biased region" description="Polar residues" evidence="2">
    <location>
        <begin position="706"/>
        <end position="716"/>
    </location>
</feature>
<organism evidence="3 4">
    <name type="scientific">Fusarium sarcochroum</name>
    <dbReference type="NCBI Taxonomy" id="1208366"/>
    <lineage>
        <taxon>Eukaryota</taxon>
        <taxon>Fungi</taxon>
        <taxon>Dikarya</taxon>
        <taxon>Ascomycota</taxon>
        <taxon>Pezizomycotina</taxon>
        <taxon>Sordariomycetes</taxon>
        <taxon>Hypocreomycetidae</taxon>
        <taxon>Hypocreales</taxon>
        <taxon>Nectriaceae</taxon>
        <taxon>Fusarium</taxon>
        <taxon>Fusarium lateritium species complex</taxon>
    </lineage>
</organism>
<name>A0A8H4T0S6_9HYPO</name>
<sequence length="819" mass="93408">MVRLRSMGKTYGQFAEPDPTAQARNNGRRRHSPRTTVPVPSIEEDINGSRKNTRRQSSLRTIPQDQPSSSQSRVTRSNRGAAPLAKLPTPAPRKRRSTIAALEEQPSKRQRDGNSEPVEDDEEPPQSNQEVSEPVPKQDFFDNIAMAIGVHREHNKLPELRPDDSAQNSAENGARTVSVLDMRRDVDEDMGDAEDDVVAEGHETSRTAVEEPEENQAAREIEPEIVPDQPEAAEQEEPPSEQPPSQPEASQKNSGRSSQRKKRRQSKKPTYGEPDYRARPPSPVLGSDVPQTQATQLSRQDDSQGQKDPYNVESDQEQQTQPILGKTKVKPRTSLVKASQKKSQAELQPQGEQKEEEGEEEKKEKRAPRVTQATQVAEDRKDPEDEQYDNSSDDEPAVEEEFDASHIAEDSLLLDAPPEDSPSGEPIPTATIKRKQVQRLVHLMTMSGWTGKRRWEQDIRNRAKDEKEWQTDEPNSRVLSRMILVQLFDLYNLCKEVPRMPRLEEQLAYLREHANEFSNLISTLRRFIDQFISNINTIIEKGKPEQLRDGRRSVTKLYRRIIPMLVLVLDQSFQAGCEGSPQGTQRAANQKGEFTMYLLEPLERAAGWADRLSQVVESWFELHPPKQESEKGNKAMEHRNQFSADTKKLKQVLEKAKEDISILRRAPEERLKAMRRDEAVRKSREADARKAQEIVDLQMSRFIQSTHRVPSSQSQVRMRPSYQRVGTSRSVASRSGLIASQESSAEAYFEKHGWHYWEDDQLLSLIRTTSHPNYNVFSEMLPERDPMEVRERASHLRNIVGAKYKCMGISPPGWCTEQD</sequence>
<feature type="compositionally biased region" description="Basic residues" evidence="2">
    <location>
        <begin position="258"/>
        <end position="267"/>
    </location>
</feature>
<reference evidence="3" key="1">
    <citation type="journal article" date="2020" name="BMC Genomics">
        <title>Correction to: Identification and distribution of gene clusters required for synthesis of sphingolipid metabolism inhibitors in diverse species of the filamentous fungus Fusarium.</title>
        <authorList>
            <person name="Kim H.S."/>
            <person name="Lohmar J.M."/>
            <person name="Busman M."/>
            <person name="Brown D.W."/>
            <person name="Naumann T.A."/>
            <person name="Divon H.H."/>
            <person name="Lysoe E."/>
            <person name="Uhlig S."/>
            <person name="Proctor R.H."/>
        </authorList>
    </citation>
    <scope>NUCLEOTIDE SEQUENCE</scope>
    <source>
        <strain evidence="3">NRRL 20472</strain>
    </source>
</reference>
<feature type="compositionally biased region" description="Polar residues" evidence="2">
    <location>
        <begin position="289"/>
        <end position="298"/>
    </location>
</feature>
<feature type="region of interest" description="Disordered" evidence="2">
    <location>
        <begin position="706"/>
        <end position="727"/>
    </location>
</feature>
<keyword evidence="1" id="KW-0175">Coiled coil</keyword>
<dbReference type="OrthoDB" id="5236024at2759"/>
<dbReference type="AlphaFoldDB" id="A0A8H4T0S6"/>
<evidence type="ECO:0000256" key="1">
    <source>
        <dbReference type="SAM" id="Coils"/>
    </source>
</evidence>
<feature type="compositionally biased region" description="Acidic residues" evidence="2">
    <location>
        <begin position="384"/>
        <end position="400"/>
    </location>
</feature>
<feature type="compositionally biased region" description="Polar residues" evidence="2">
    <location>
        <begin position="55"/>
        <end position="78"/>
    </location>
</feature>
<protein>
    <submittedName>
        <fullName evidence="3">Uncharacterized protein</fullName>
    </submittedName>
</protein>
<feature type="compositionally biased region" description="Acidic residues" evidence="2">
    <location>
        <begin position="187"/>
        <end position="198"/>
    </location>
</feature>
<feature type="region of interest" description="Disordered" evidence="2">
    <location>
        <begin position="1"/>
        <end position="400"/>
    </location>
</feature>
<comment type="caution">
    <text evidence="3">The sequence shown here is derived from an EMBL/GenBank/DDBJ whole genome shotgun (WGS) entry which is preliminary data.</text>
</comment>
<proteinExistence type="predicted"/>
<feature type="compositionally biased region" description="Low complexity" evidence="2">
    <location>
        <begin position="247"/>
        <end position="257"/>
    </location>
</feature>
<feature type="compositionally biased region" description="Basic and acidic residues" evidence="2">
    <location>
        <begin position="199"/>
        <end position="209"/>
    </location>
</feature>
<feature type="coiled-coil region" evidence="1">
    <location>
        <begin position="639"/>
        <end position="666"/>
    </location>
</feature>
<reference evidence="3" key="2">
    <citation type="submission" date="2020-05" db="EMBL/GenBank/DDBJ databases">
        <authorList>
            <person name="Kim H.-S."/>
            <person name="Proctor R.H."/>
            <person name="Brown D.W."/>
        </authorList>
    </citation>
    <scope>NUCLEOTIDE SEQUENCE</scope>
    <source>
        <strain evidence="3">NRRL 20472</strain>
    </source>
</reference>
<dbReference type="Proteomes" id="UP000622797">
    <property type="component" value="Unassembled WGS sequence"/>
</dbReference>
<feature type="compositionally biased region" description="Basic and acidic residues" evidence="2">
    <location>
        <begin position="150"/>
        <end position="164"/>
    </location>
</feature>
<dbReference type="EMBL" id="JABEXW010001022">
    <property type="protein sequence ID" value="KAF4949092.1"/>
    <property type="molecule type" value="Genomic_DNA"/>
</dbReference>